<proteinExistence type="inferred from homology"/>
<dbReference type="PANTHER" id="PTHR47505:SF1">
    <property type="entry name" value="DNA UTILIZATION PROTEIN YHGH"/>
    <property type="match status" value="1"/>
</dbReference>
<gene>
    <name evidence="4" type="ORF">PR017_13695</name>
</gene>
<dbReference type="InterPro" id="IPR000836">
    <property type="entry name" value="PRTase_dom"/>
</dbReference>
<evidence type="ECO:0000259" key="2">
    <source>
        <dbReference type="Pfam" id="PF00156"/>
    </source>
</evidence>
<organism evidence="4 5">
    <name type="scientific">Rhizobium tumorigenes</name>
    <dbReference type="NCBI Taxonomy" id="2041385"/>
    <lineage>
        <taxon>Bacteria</taxon>
        <taxon>Pseudomonadati</taxon>
        <taxon>Pseudomonadota</taxon>
        <taxon>Alphaproteobacteria</taxon>
        <taxon>Hyphomicrobiales</taxon>
        <taxon>Rhizobiaceae</taxon>
        <taxon>Rhizobium/Agrobacterium group</taxon>
        <taxon>Rhizobium</taxon>
    </lineage>
</organism>
<dbReference type="Pfam" id="PF00156">
    <property type="entry name" value="Pribosyltran"/>
    <property type="match status" value="1"/>
</dbReference>
<dbReference type="AlphaFoldDB" id="A0AAF1K4R6"/>
<sequence>MGTSRPEITAALIGRGLLRPWFMLADLLYPPGCAACGASTGSHRSLCPRCWSTIRFVERPYCEVMGSPFTHDLGAGILSAEAIADPPPFDRLRSAAIHDGVVRDLVHGLKYRDRIDLARMMAEWMLRASDGAVAGCYALIPVPLHRTRLFSRKFNQAAELARHLAVLSGKPLLPATLVRIKRTSQQVGLGARARQDNVRGAFALARHRDNDVFGRRIVLIDDVYTTGATVAAATRVLKKAGAADVTVLTFARALAMPI</sequence>
<feature type="domain" description="Phosphoribosyltransferase" evidence="2">
    <location>
        <begin position="157"/>
        <end position="252"/>
    </location>
</feature>
<evidence type="ECO:0000256" key="1">
    <source>
        <dbReference type="ARBA" id="ARBA00008007"/>
    </source>
</evidence>
<dbReference type="SUPFAM" id="SSF53271">
    <property type="entry name" value="PRTase-like"/>
    <property type="match status" value="1"/>
</dbReference>
<reference evidence="5" key="2">
    <citation type="journal article" date="2023" name="MicrobiologyOpen">
        <title>Genomics of the tumorigenes clade of the family Rhizobiaceae and description of Rhizobium rhododendri sp. nov.</title>
        <authorList>
            <person name="Kuzmanovic N."/>
            <person name="diCenzo G.C."/>
            <person name="Bunk B."/>
            <person name="Sproeer C."/>
            <person name="Fruehling A."/>
            <person name="Neumann-Schaal M."/>
            <person name="Overmann J."/>
            <person name="Smalla K."/>
        </authorList>
    </citation>
    <scope>NUCLEOTIDE SEQUENCE [LARGE SCALE GENOMIC DNA]</scope>
    <source>
        <strain evidence="5">1078</strain>
    </source>
</reference>
<keyword evidence="5" id="KW-1185">Reference proteome</keyword>
<evidence type="ECO:0000313" key="4">
    <source>
        <dbReference type="EMBL" id="WFR94849.1"/>
    </source>
</evidence>
<dbReference type="Gene3D" id="3.40.50.2020">
    <property type="match status" value="1"/>
</dbReference>
<dbReference type="InterPro" id="IPR051910">
    <property type="entry name" value="ComF/GntX_DNA_util-trans"/>
</dbReference>
<protein>
    <submittedName>
        <fullName evidence="4">ComF family protein</fullName>
    </submittedName>
</protein>
<accession>A0AAF1K4R6</accession>
<dbReference type="RefSeq" id="WP_240538973.1">
    <property type="nucleotide sequence ID" value="NZ_CP117255.1"/>
</dbReference>
<dbReference type="Proteomes" id="UP000249499">
    <property type="component" value="Chromosome"/>
</dbReference>
<comment type="similarity">
    <text evidence="1">Belongs to the ComF/GntX family.</text>
</comment>
<dbReference type="PANTHER" id="PTHR47505">
    <property type="entry name" value="DNA UTILIZATION PROTEIN YHGH"/>
    <property type="match status" value="1"/>
</dbReference>
<name>A0AAF1K4R6_9HYPH</name>
<dbReference type="KEGG" id="rtu:PR017_13695"/>
<reference evidence="4 5" key="1">
    <citation type="journal article" date="2018" name="Sci. Rep.">
        <title>Rhizobium tumorigenes sp. nov., a novel plant tumorigenic bacterium isolated from cane gall tumors on thornless blackberry.</title>
        <authorList>
            <person name="Kuzmanovi N."/>
            <person name="Smalla K."/>
            <person name="Gronow S."/>
            <person name="PuBawska J."/>
        </authorList>
    </citation>
    <scope>NUCLEOTIDE SEQUENCE [LARGE SCALE GENOMIC DNA]</scope>
    <source>
        <strain evidence="4 5">1078</strain>
    </source>
</reference>
<dbReference type="Pfam" id="PF18912">
    <property type="entry name" value="DZR_2"/>
    <property type="match status" value="1"/>
</dbReference>
<dbReference type="InterPro" id="IPR044005">
    <property type="entry name" value="DZR_2"/>
</dbReference>
<dbReference type="InterPro" id="IPR029057">
    <property type="entry name" value="PRTase-like"/>
</dbReference>
<evidence type="ECO:0000259" key="3">
    <source>
        <dbReference type="Pfam" id="PF18912"/>
    </source>
</evidence>
<evidence type="ECO:0000313" key="5">
    <source>
        <dbReference type="Proteomes" id="UP000249499"/>
    </source>
</evidence>
<feature type="domain" description="Double zinc ribbon" evidence="3">
    <location>
        <begin position="25"/>
        <end position="72"/>
    </location>
</feature>
<dbReference type="EMBL" id="CP117255">
    <property type="protein sequence ID" value="WFR94849.1"/>
    <property type="molecule type" value="Genomic_DNA"/>
</dbReference>